<dbReference type="Proteomes" id="UP000218334">
    <property type="component" value="Unassembled WGS sequence"/>
</dbReference>
<organism evidence="3 4">
    <name type="scientific">Armillaria solidipes</name>
    <dbReference type="NCBI Taxonomy" id="1076256"/>
    <lineage>
        <taxon>Eukaryota</taxon>
        <taxon>Fungi</taxon>
        <taxon>Dikarya</taxon>
        <taxon>Basidiomycota</taxon>
        <taxon>Agaricomycotina</taxon>
        <taxon>Agaricomycetes</taxon>
        <taxon>Agaricomycetidae</taxon>
        <taxon>Agaricales</taxon>
        <taxon>Marasmiineae</taxon>
        <taxon>Physalacriaceae</taxon>
        <taxon>Armillaria</taxon>
    </lineage>
</organism>
<feature type="transmembrane region" description="Helical" evidence="1">
    <location>
        <begin position="167"/>
        <end position="192"/>
    </location>
</feature>
<feature type="transmembrane region" description="Helical" evidence="1">
    <location>
        <begin position="128"/>
        <end position="147"/>
    </location>
</feature>
<evidence type="ECO:0000313" key="2">
    <source>
        <dbReference type="EMBL" id="PBK62282.1"/>
    </source>
</evidence>
<name>A0A2H3B6U0_9AGAR</name>
<evidence type="ECO:0000256" key="1">
    <source>
        <dbReference type="SAM" id="Phobius"/>
    </source>
</evidence>
<feature type="transmembrane region" description="Helical" evidence="1">
    <location>
        <begin position="204"/>
        <end position="224"/>
    </location>
</feature>
<keyword evidence="1" id="KW-0812">Transmembrane</keyword>
<accession>A0A2H3B6U0</accession>
<keyword evidence="1" id="KW-1133">Transmembrane helix</keyword>
<feature type="transmembrane region" description="Helical" evidence="1">
    <location>
        <begin position="22"/>
        <end position="39"/>
    </location>
</feature>
<gene>
    <name evidence="3" type="ORF">ARMSODRAFT_1008084</name>
    <name evidence="2" type="ORF">ARMSODRAFT_1008351</name>
</gene>
<keyword evidence="1" id="KW-0472">Membrane</keyword>
<reference evidence="3" key="2">
    <citation type="journal article" date="2017" name="Nat. Ecol. Evol.">
        <title>Lineage-specific genetic innovations streamline the genomes of Armillaria species to pathogenesis.</title>
        <authorList>
            <consortium name="DOE Joint Genome Institute"/>
            <person name="Sipos G."/>
            <person name="Prasanna A.N."/>
            <person name="Walter M.C."/>
            <person name="O'Connor E."/>
            <person name="Balint B."/>
            <person name="Krizsan K."/>
            <person name="Kiss B."/>
            <person name="Hess J."/>
            <person name="Varga T."/>
            <person name="Slot J."/>
            <person name="Riley R."/>
            <person name="Boka B."/>
            <person name="Rigling D."/>
            <person name="Barry K."/>
            <person name="Lee J."/>
            <person name="Mihaltcheva S."/>
            <person name="LaButti K."/>
            <person name="Lipzen A."/>
            <person name="Waldron R."/>
            <person name="Moloney N.M."/>
            <person name="Sperisen C."/>
            <person name="Kredics L."/>
            <person name="Vagvolgyi C."/>
            <person name="Patrignani A."/>
            <person name="Fitzpatrick D."/>
            <person name="Nagy I."/>
            <person name="Doyle S."/>
            <person name="Anderson J."/>
            <person name="Grigoriev I.V."/>
            <person name="Guldener U."/>
            <person name="Munsterkotter M."/>
            <person name="Nagy L.G."/>
        </authorList>
    </citation>
    <scope>NUCLEOTIDE SEQUENCE [LARGE SCALE GENOMIC DNA]</scope>
    <source>
        <strain evidence="3">28-4</strain>
    </source>
</reference>
<protein>
    <submittedName>
        <fullName evidence="3">Uncharacterized protein</fullName>
    </submittedName>
</protein>
<feature type="transmembrane region" description="Helical" evidence="1">
    <location>
        <begin position="46"/>
        <end position="68"/>
    </location>
</feature>
<reference evidence="4" key="1">
    <citation type="journal article" date="2017" name="Nat. Ecol. Evol.">
        <title>Genome expansion and lineage-specific genetic innovations in the forest pathogenic fungi Armillaria.</title>
        <authorList>
            <person name="Sipos G."/>
            <person name="Prasanna A.N."/>
            <person name="Walter M.C."/>
            <person name="O'Connor E."/>
            <person name="Balint B."/>
            <person name="Krizsan K."/>
            <person name="Kiss B."/>
            <person name="Hess J."/>
            <person name="Varga T."/>
            <person name="Slot J."/>
            <person name="Riley R."/>
            <person name="Boka B."/>
            <person name="Rigling D."/>
            <person name="Barry K."/>
            <person name="Lee J."/>
            <person name="Mihaltcheva S."/>
            <person name="LaButti K."/>
            <person name="Lipzen A."/>
            <person name="Waldron R."/>
            <person name="Moloney N.M."/>
            <person name="Sperisen C."/>
            <person name="Kredics L."/>
            <person name="Vagvoelgyi C."/>
            <person name="Patrignani A."/>
            <person name="Fitzpatrick D."/>
            <person name="Nagy I."/>
            <person name="Doyle S."/>
            <person name="Anderson J.B."/>
            <person name="Grigoriev I.V."/>
            <person name="Gueldener U."/>
            <person name="Muensterkoetter M."/>
            <person name="Nagy L.G."/>
        </authorList>
    </citation>
    <scope>NUCLEOTIDE SEQUENCE [LARGE SCALE GENOMIC DNA]</scope>
    <source>
        <strain evidence="4">28-4</strain>
    </source>
</reference>
<feature type="transmembrane region" description="Helical" evidence="1">
    <location>
        <begin position="95"/>
        <end position="116"/>
    </location>
</feature>
<proteinExistence type="predicted"/>
<evidence type="ECO:0000313" key="3">
    <source>
        <dbReference type="EMBL" id="PBK62742.1"/>
    </source>
</evidence>
<dbReference type="EMBL" id="KZ293468">
    <property type="protein sequence ID" value="PBK62282.1"/>
    <property type="molecule type" value="Genomic_DNA"/>
</dbReference>
<sequence>MASLRIYDALDGYLNALSLESLMHGIFTALTISAIVNILKHKHLRVMIPLVLTLYIVATIHLGARWYWVRQAFIVRGTTRKTIFSSFLDERYRCIWIISGLSASVNIVIADCVLAWRAWAIWDRNWKIATVPVVGIVLEIIFDGLFLSQDISHSSRVQYTNWGPSSIRWGLGYFILSLLTTLLCTSLIIYRIGYNDKYLNIIEMLVESAALYSVSMIVFIVFFARDDPRNVYAQAVMNSITGIAPTLIVERVAAKGGLLDENADMTMRGSEKRLSNATTMRELSLEFFPARSGAPSRLSGATIKPNDGECYVYLLGISPVGQSELCFITQEEPEPVTTWIIHRPAGFYSYNDGQSDHGEYESDMGTASAGPNISAMVDSSVLGPLALVLVHLFCSGGEEDVLPSLIETRPKFLITAIGTKRLCHCAATPSLCDKSIPLWPLGPGAMYHSAPHPIASPSEPGDASLPYYY</sequence>
<evidence type="ECO:0000313" key="4">
    <source>
        <dbReference type="Proteomes" id="UP000218334"/>
    </source>
</evidence>
<keyword evidence="4" id="KW-1185">Reference proteome</keyword>
<dbReference type="EMBL" id="KZ293463">
    <property type="protein sequence ID" value="PBK62742.1"/>
    <property type="molecule type" value="Genomic_DNA"/>
</dbReference>
<dbReference type="AlphaFoldDB" id="A0A2H3B6U0"/>